<reference evidence="6 7" key="1">
    <citation type="submission" date="2018-08" db="EMBL/GenBank/DDBJ databases">
        <title>Genomic Encyclopedia of Archaeal and Bacterial Type Strains, Phase II (KMG-II): from individual species to whole genera.</title>
        <authorList>
            <person name="Goeker M."/>
        </authorList>
    </citation>
    <scope>NUCLEOTIDE SEQUENCE [LARGE SCALE GENOMIC DNA]</scope>
    <source>
        <strain evidence="6 7">DSM 17905</strain>
    </source>
</reference>
<dbReference type="InterPro" id="IPR043504">
    <property type="entry name" value="Peptidase_S1_PA_chymotrypsin"/>
</dbReference>
<evidence type="ECO:0000256" key="1">
    <source>
        <dbReference type="ARBA" id="ARBA00007664"/>
    </source>
</evidence>
<comment type="similarity">
    <text evidence="1">Belongs to the peptidase S1 family.</text>
</comment>
<gene>
    <name evidence="6" type="ORF">BDD26_3001</name>
</gene>
<sequence length="1695" mass="187244">MIIIRVIFILMLLFHCSNSFSDGALKSLPLKAIAGGEESCKDIESNKCKPWVVSIYYVDKNNQKIMYCSGSLIAPDYVLTAAHCEVKNIGDIKKYIIENYKKEEVSTALPEGFKSNYLGADFALIKLEKKVNLDNYGRIRRFFNYDEAYEKLNKDYYQSSIYGYGLLGFNKETGEKIENDGTQRRADVKIFTLAIDSKDNQGLMVEASKNKELNSGIIQMGDSGGPIIWNDTIIGVSSWGEGVLKIKDKNTYPFFFVSDVTGKHADTGLSKQRDNSSWFSGTMKQIWIINPDWNAHLSKRGKYVVIKGKGRVNSKIEVVYSIENGKENVYKCGEVDYKSNWQCSIPHKEFFVEDIDEKKEYKVTITAREENISNNSWRKDTVQAKIPHISKEFGIVYPADKSTILTKNFMVRGYADPGSEIELILQSTDGKKIYTQDHLCEGLGKNKSIRTEEYGLWSCAVKGDFIDKIENNGMQYKITANQKTGNINLYDQVNVFLKPQEYTELKLEQDKKNKSNIYRKKVEYDVGYAKGAKVVCIFNSYSYDCMNNSNDKNKFYLINTSGRYKTREVYIGAIQKIEDADPFDKKLWYGPQLVAGGDYFNPNFIGSNSYDIKKPYEISSGKLKGEKLSFSGSGGDDKSYTEINDDIILPSEYSICMKKEDNSPLLSESSRCHRGEDKNVYLKIPLEDGRDFSEIPIKYGTHSEKNDFPIWDISLPSTLKDGFYYIEVSDKYHPFGLRNIKEDWMGLSPDRSYFRITTPEVKITTPSAGETSTVGIRSFLSGSSNVPGDEVDVKRRRIDPSSPKLEAGNQGLVKGTSICTGAVVSDNGNWQCDKPIIFSEGTYELTAELIKEGKVVATDVTRLTIKKKNDDDDDDDNPENKRFEIDNPKDNSLVDPDNPIRLSGTYGGSGGSGGGFGGFLSSLTGAIFGGVESLVGSALSSGLGFFWEFSIMPEAISGGDTYTLGLQETKNGVHVGNPVTLHFTIPIRITSPAKGAQYRLHDGITIEGQGSSGQLVLVAAAKELLPSEKMTLPMSNEGIICSATVDSTGKWACPYQPVLTANNEGIFSLYAAQYRKTSSTEFGGTYERTSQVTRRYEVTKTKIQITHPSHGAKITTLPFTIAGTGEKGAKIYIKGFGGAKDCNTVVDASGKWSCGSYQPEEGKYSVSADQFVDNTLNSSSSISFEVQTKTIKPVVITQPHNGGVYQHLENILPKGTGEPGTVVCLDKKELSQICQNGVTVDDKGHWEWIDGLDTSVKGEQKLVATAFLDKVRQSTAKVTFDIVPASGETTLAVKSPKEDEIIKTPSYTFSGTMPGNAKTVTVKAFGGHDDCPAKLNRVDHTWTCGPYSSVPGDYDATIVDDAGSQINRSFKVRYGDNLQMRVLNPAEGEQIATPTYTIAGEGQAGALIIVSISGKLICKTYVDGNQNWVCPDPIESVIGAYKLLAQQWVDNEPSGKSVTRNFEVIYMSDITINPTAKPICTASSASKIAKLSVKYIPVMKSNETISIPITGTATKGAYISLKATSANGDSRNCGPVQVSKTNGQWSCSLHNVQPGTYQVEATQSIMVNGQFHKKMKEGNVDASVLSISIPPEGTVRVSYHPPINVKVAGNARPKMNVSYKVQNDEDTFCHRTLLTKEPFPPGDIKKGSIVADDQGYWHFDAKLSQFGKKNITVSAQFCGQLIYSESNFCYRPYMR</sequence>
<evidence type="ECO:0000313" key="7">
    <source>
        <dbReference type="Proteomes" id="UP000256294"/>
    </source>
</evidence>
<evidence type="ECO:0000256" key="2">
    <source>
        <dbReference type="ARBA" id="ARBA00023157"/>
    </source>
</evidence>
<feature type="domain" description="Peptidase S1" evidence="5">
    <location>
        <begin position="33"/>
        <end position="284"/>
    </location>
</feature>
<dbReference type="SUPFAM" id="SSF50494">
    <property type="entry name" value="Trypsin-like serine proteases"/>
    <property type="match status" value="1"/>
</dbReference>
<dbReference type="SMART" id="SM00020">
    <property type="entry name" value="Tryp_SPc"/>
    <property type="match status" value="1"/>
</dbReference>
<dbReference type="Gene3D" id="2.40.10.10">
    <property type="entry name" value="Trypsin-like serine proteases"/>
    <property type="match status" value="2"/>
</dbReference>
<dbReference type="PRINTS" id="PR00722">
    <property type="entry name" value="CHYMOTRYPSIN"/>
</dbReference>
<dbReference type="GO" id="GO:0006508">
    <property type="term" value="P:proteolysis"/>
    <property type="evidence" value="ECO:0007669"/>
    <property type="project" value="InterPro"/>
</dbReference>
<dbReference type="Proteomes" id="UP000256294">
    <property type="component" value="Unassembled WGS sequence"/>
</dbReference>
<dbReference type="GO" id="GO:0004252">
    <property type="term" value="F:serine-type endopeptidase activity"/>
    <property type="evidence" value="ECO:0007669"/>
    <property type="project" value="InterPro"/>
</dbReference>
<dbReference type="EMBL" id="QTUB01000001">
    <property type="protein sequence ID" value="REF28133.1"/>
    <property type="molecule type" value="Genomic_DNA"/>
</dbReference>
<evidence type="ECO:0000313" key="6">
    <source>
        <dbReference type="EMBL" id="REF28133.1"/>
    </source>
</evidence>
<feature type="signal peptide" evidence="4">
    <location>
        <begin position="1"/>
        <end position="21"/>
    </location>
</feature>
<feature type="region of interest" description="Disordered" evidence="3">
    <location>
        <begin position="867"/>
        <end position="906"/>
    </location>
</feature>
<keyword evidence="4" id="KW-0732">Signal</keyword>
<feature type="compositionally biased region" description="Basic and acidic residues" evidence="3">
    <location>
        <begin position="878"/>
        <end position="889"/>
    </location>
</feature>
<protein>
    <submittedName>
        <fullName evidence="6">Trypsin</fullName>
    </submittedName>
</protein>
<dbReference type="PANTHER" id="PTHR24276:SF98">
    <property type="entry name" value="FI18310P1-RELATED"/>
    <property type="match status" value="1"/>
</dbReference>
<keyword evidence="7" id="KW-1185">Reference proteome</keyword>
<proteinExistence type="inferred from homology"/>
<dbReference type="InterPro" id="IPR050430">
    <property type="entry name" value="Peptidase_S1"/>
</dbReference>
<dbReference type="PANTHER" id="PTHR24276">
    <property type="entry name" value="POLYSERASE-RELATED"/>
    <property type="match status" value="1"/>
</dbReference>
<dbReference type="InterPro" id="IPR001254">
    <property type="entry name" value="Trypsin_dom"/>
</dbReference>
<dbReference type="InterPro" id="IPR001314">
    <property type="entry name" value="Peptidase_S1A"/>
</dbReference>
<dbReference type="PROSITE" id="PS50240">
    <property type="entry name" value="TRYPSIN_DOM"/>
    <property type="match status" value="1"/>
</dbReference>
<dbReference type="InterPro" id="IPR009003">
    <property type="entry name" value="Peptidase_S1_PA"/>
</dbReference>
<keyword evidence="2" id="KW-1015">Disulfide bond</keyword>
<name>A0A3D9UIA4_9GAMM</name>
<evidence type="ECO:0000256" key="4">
    <source>
        <dbReference type="SAM" id="SignalP"/>
    </source>
</evidence>
<dbReference type="Pfam" id="PF00089">
    <property type="entry name" value="Trypsin"/>
    <property type="match status" value="1"/>
</dbReference>
<dbReference type="PROSITE" id="PS00134">
    <property type="entry name" value="TRYPSIN_HIS"/>
    <property type="match status" value="1"/>
</dbReference>
<evidence type="ECO:0000259" key="5">
    <source>
        <dbReference type="PROSITE" id="PS50240"/>
    </source>
</evidence>
<dbReference type="InterPro" id="IPR018114">
    <property type="entry name" value="TRYPSIN_HIS"/>
</dbReference>
<accession>A0A3D9UIA4</accession>
<feature type="chain" id="PRO_5017725583" evidence="4">
    <location>
        <begin position="22"/>
        <end position="1695"/>
    </location>
</feature>
<organism evidence="6 7">
    <name type="scientific">Xenorhabdus cabanillasii</name>
    <dbReference type="NCBI Taxonomy" id="351673"/>
    <lineage>
        <taxon>Bacteria</taxon>
        <taxon>Pseudomonadati</taxon>
        <taxon>Pseudomonadota</taxon>
        <taxon>Gammaproteobacteria</taxon>
        <taxon>Enterobacterales</taxon>
        <taxon>Morganellaceae</taxon>
        <taxon>Xenorhabdus</taxon>
    </lineage>
</organism>
<dbReference type="RefSeq" id="WP_115826937.1">
    <property type="nucleotide sequence ID" value="NZ_QTUB01000001.1"/>
</dbReference>
<comment type="caution">
    <text evidence="6">The sequence shown here is derived from an EMBL/GenBank/DDBJ whole genome shotgun (WGS) entry which is preliminary data.</text>
</comment>
<dbReference type="InterPro" id="IPR013783">
    <property type="entry name" value="Ig-like_fold"/>
</dbReference>
<evidence type="ECO:0000256" key="3">
    <source>
        <dbReference type="SAM" id="MobiDB-lite"/>
    </source>
</evidence>
<dbReference type="Gene3D" id="2.60.40.10">
    <property type="entry name" value="Immunoglobulins"/>
    <property type="match status" value="1"/>
</dbReference>